<proteinExistence type="predicted"/>
<sequence>MGSQRHVVLQLLLEFLTVFRDPIHRADGIEEHDAAALTAAWTAPGEQSISSIWMRHSEDIL</sequence>
<dbReference type="EMBL" id="BLKC01000071">
    <property type="protein sequence ID" value="GFF47720.1"/>
    <property type="molecule type" value="Genomic_DNA"/>
</dbReference>
<reference evidence="2 3" key="1">
    <citation type="submission" date="2020-01" db="EMBL/GenBank/DDBJ databases">
        <title>Draft genome sequence of Aspergillus udagawae IFM 46972.</title>
        <authorList>
            <person name="Takahashi H."/>
            <person name="Yaguchi T."/>
        </authorList>
    </citation>
    <scope>NUCLEOTIDE SEQUENCE [LARGE SCALE GENOMIC DNA]</scope>
    <source>
        <strain evidence="2 3">IFM 46972</strain>
    </source>
</reference>
<feature type="chain" id="PRO_5034899608" evidence="1">
    <location>
        <begin position="21"/>
        <end position="61"/>
    </location>
</feature>
<evidence type="ECO:0000313" key="3">
    <source>
        <dbReference type="Proteomes" id="UP000465221"/>
    </source>
</evidence>
<accession>A0A8H3S5K2</accession>
<dbReference type="Proteomes" id="UP000465221">
    <property type="component" value="Unassembled WGS sequence"/>
</dbReference>
<evidence type="ECO:0000256" key="1">
    <source>
        <dbReference type="SAM" id="SignalP"/>
    </source>
</evidence>
<feature type="signal peptide" evidence="1">
    <location>
        <begin position="1"/>
        <end position="20"/>
    </location>
</feature>
<dbReference type="AlphaFoldDB" id="A0A8H3S5K2"/>
<protein>
    <submittedName>
        <fullName evidence="2">Uncharacterized protein</fullName>
    </submittedName>
</protein>
<name>A0A8H3S5K2_9EURO</name>
<gene>
    <name evidence="2" type="ORF">IFM46972_08367</name>
</gene>
<organism evidence="2 3">
    <name type="scientific">Aspergillus udagawae</name>
    <dbReference type="NCBI Taxonomy" id="91492"/>
    <lineage>
        <taxon>Eukaryota</taxon>
        <taxon>Fungi</taxon>
        <taxon>Dikarya</taxon>
        <taxon>Ascomycota</taxon>
        <taxon>Pezizomycotina</taxon>
        <taxon>Eurotiomycetes</taxon>
        <taxon>Eurotiomycetidae</taxon>
        <taxon>Eurotiales</taxon>
        <taxon>Aspergillaceae</taxon>
        <taxon>Aspergillus</taxon>
        <taxon>Aspergillus subgen. Fumigati</taxon>
    </lineage>
</organism>
<keyword evidence="1" id="KW-0732">Signal</keyword>
<evidence type="ECO:0000313" key="2">
    <source>
        <dbReference type="EMBL" id="GFF47720.1"/>
    </source>
</evidence>
<comment type="caution">
    <text evidence="2">The sequence shown here is derived from an EMBL/GenBank/DDBJ whole genome shotgun (WGS) entry which is preliminary data.</text>
</comment>